<feature type="transmembrane region" description="Helical" evidence="6">
    <location>
        <begin position="217"/>
        <end position="240"/>
    </location>
</feature>
<feature type="transmembrane region" description="Helical" evidence="6">
    <location>
        <begin position="73"/>
        <end position="97"/>
    </location>
</feature>
<reference evidence="7" key="1">
    <citation type="journal article" date="2022" name="Front. Microbiol.">
        <title>New perspectives on an old grouping: The genomic and phenotypic variability of Oxalobacter formigenes and the implications for calcium oxalate stone prevention.</title>
        <authorList>
            <person name="Chmiel J.A."/>
            <person name="Carr C."/>
            <person name="Stuivenberg G.A."/>
            <person name="Venema R."/>
            <person name="Chanyi R.M."/>
            <person name="Al K.F."/>
            <person name="Giguere D."/>
            <person name="Say H."/>
            <person name="Akouris P.P."/>
            <person name="Dominguez Romero S.A."/>
            <person name="Kwong A."/>
            <person name="Tai V."/>
            <person name="Koval S.F."/>
            <person name="Razvi H."/>
            <person name="Bjazevic J."/>
            <person name="Burton J.P."/>
        </authorList>
    </citation>
    <scope>NUCLEOTIDE SEQUENCE</scope>
    <source>
        <strain evidence="7">HOxNP-1</strain>
    </source>
</reference>
<feature type="transmembrane region" description="Helical" evidence="6">
    <location>
        <begin position="103"/>
        <end position="121"/>
    </location>
</feature>
<organism evidence="7 8">
    <name type="scientific">Oxalobacter aliiformigenes</name>
    <dbReference type="NCBI Taxonomy" id="2946593"/>
    <lineage>
        <taxon>Bacteria</taxon>
        <taxon>Pseudomonadati</taxon>
        <taxon>Pseudomonadota</taxon>
        <taxon>Betaproteobacteria</taxon>
        <taxon>Burkholderiales</taxon>
        <taxon>Oxalobacteraceae</taxon>
        <taxon>Oxalobacter</taxon>
    </lineage>
</organism>
<evidence type="ECO:0000256" key="5">
    <source>
        <dbReference type="SAM" id="MobiDB-lite"/>
    </source>
</evidence>
<protein>
    <submittedName>
        <fullName evidence="7">TDT family transporter</fullName>
    </submittedName>
</protein>
<evidence type="ECO:0000256" key="4">
    <source>
        <dbReference type="ARBA" id="ARBA00023136"/>
    </source>
</evidence>
<feature type="transmembrane region" description="Helical" evidence="6">
    <location>
        <begin position="40"/>
        <end position="61"/>
    </location>
</feature>
<sequence>MLTLIHQKVREIPTPVAGLALGIASMGGCLENLFPLGGNGQNLGALIAAFLLCLVSIRFLFHPDTLNRDLKHPVAGSIVPTFTMATMVVSKALGQFFPSTGEILWFGAVTVHLVVLALFIWHRAKDRQLNHMVPSWFVPPVGIIVADVTCPGKAYTELALILLAIGLASYLVMLPLMVYRLVFHSEVPDAAKPTIAIMAAPASLSLTGYLSVVEEPSLLVCAVLLGIALLMTLFVYFAFFRLMKLPFSPGHAAFTFPMAIGATALYKMANLVAQYPQAADEYARQLHLLANGEAVIATLVIAHVSLGFVLNYLFPRRTGKPRPNSRIEETGNFRDRTEQPEPAPYPERNPLCL</sequence>
<name>A0ABY7JJK4_9BURK</name>
<evidence type="ECO:0000313" key="8">
    <source>
        <dbReference type="Proteomes" id="UP001164794"/>
    </source>
</evidence>
<dbReference type="Gene3D" id="1.50.10.150">
    <property type="entry name" value="Voltage-dependent anion channel"/>
    <property type="match status" value="1"/>
</dbReference>
<feature type="compositionally biased region" description="Basic and acidic residues" evidence="5">
    <location>
        <begin position="325"/>
        <end position="339"/>
    </location>
</feature>
<dbReference type="PANTHER" id="PTHR37955:SF1">
    <property type="entry name" value="DEP DOMAIN-CONTAINING PROTEIN"/>
    <property type="match status" value="1"/>
</dbReference>
<dbReference type="EMBL" id="CP098248">
    <property type="protein sequence ID" value="WAV96432.1"/>
    <property type="molecule type" value="Genomic_DNA"/>
</dbReference>
<keyword evidence="4 6" id="KW-0472">Membrane</keyword>
<feature type="transmembrane region" description="Helical" evidence="6">
    <location>
        <begin position="160"/>
        <end position="182"/>
    </location>
</feature>
<feature type="transmembrane region" description="Helical" evidence="6">
    <location>
        <begin position="12"/>
        <end position="34"/>
    </location>
</feature>
<accession>A0ABY7JJK4</accession>
<feature type="transmembrane region" description="Helical" evidence="6">
    <location>
        <begin position="295"/>
        <end position="314"/>
    </location>
</feature>
<dbReference type="InterPro" id="IPR004695">
    <property type="entry name" value="SLAC1/Mae1/Ssu1/TehA"/>
</dbReference>
<feature type="region of interest" description="Disordered" evidence="5">
    <location>
        <begin position="321"/>
        <end position="353"/>
    </location>
</feature>
<proteinExistence type="predicted"/>
<evidence type="ECO:0000313" key="7">
    <source>
        <dbReference type="EMBL" id="WAV96432.1"/>
    </source>
</evidence>
<evidence type="ECO:0000256" key="1">
    <source>
        <dbReference type="ARBA" id="ARBA00004141"/>
    </source>
</evidence>
<dbReference type="InterPro" id="IPR052951">
    <property type="entry name" value="Tellurite_res_ion_channel"/>
</dbReference>
<comment type="subcellular location">
    <subcellularLocation>
        <location evidence="1">Membrane</location>
        <topology evidence="1">Multi-pass membrane protein</topology>
    </subcellularLocation>
</comment>
<evidence type="ECO:0000256" key="2">
    <source>
        <dbReference type="ARBA" id="ARBA00022692"/>
    </source>
</evidence>
<evidence type="ECO:0000256" key="3">
    <source>
        <dbReference type="ARBA" id="ARBA00022989"/>
    </source>
</evidence>
<evidence type="ECO:0000256" key="6">
    <source>
        <dbReference type="SAM" id="Phobius"/>
    </source>
</evidence>
<keyword evidence="2 6" id="KW-0812">Transmembrane</keyword>
<dbReference type="InterPro" id="IPR038665">
    <property type="entry name" value="Voltage-dep_anion_channel_sf"/>
</dbReference>
<gene>
    <name evidence="7" type="ORF">NB645_06180</name>
</gene>
<dbReference type="Proteomes" id="UP001164794">
    <property type="component" value="Chromosome"/>
</dbReference>
<dbReference type="Pfam" id="PF03595">
    <property type="entry name" value="SLAC1"/>
    <property type="match status" value="1"/>
</dbReference>
<dbReference type="RefSeq" id="WP_269263909.1">
    <property type="nucleotide sequence ID" value="NZ_CP098248.1"/>
</dbReference>
<dbReference type="CDD" id="cd09325">
    <property type="entry name" value="TDT_C4-dicarb_trans"/>
    <property type="match status" value="1"/>
</dbReference>
<feature type="transmembrane region" description="Helical" evidence="6">
    <location>
        <begin position="194"/>
        <end position="211"/>
    </location>
</feature>
<keyword evidence="3 6" id="KW-1133">Transmembrane helix</keyword>
<keyword evidence="8" id="KW-1185">Reference proteome</keyword>
<dbReference type="PANTHER" id="PTHR37955">
    <property type="entry name" value="TELLURITE RESISTANCE PROTEIN TEHA"/>
    <property type="match status" value="1"/>
</dbReference>